<proteinExistence type="inferred from homology"/>
<organism evidence="3 4">
    <name type="scientific">Candidatus Gottesmanbacteria bacterium RIFCSPHIGHO2_01_FULL_39_10</name>
    <dbReference type="NCBI Taxonomy" id="1798375"/>
    <lineage>
        <taxon>Bacteria</taxon>
        <taxon>Candidatus Gottesmaniibacteriota</taxon>
    </lineage>
</organism>
<comment type="caution">
    <text evidence="3">The sequence shown here is derived from an EMBL/GenBank/DDBJ whole genome shotgun (WGS) entry which is preliminary data.</text>
</comment>
<evidence type="ECO:0000313" key="3">
    <source>
        <dbReference type="EMBL" id="OGG14746.1"/>
    </source>
</evidence>
<dbReference type="AlphaFoldDB" id="A0A1F5ZQG4"/>
<comment type="similarity">
    <text evidence="1 2">Belongs to the UPF0235 family.</text>
</comment>
<evidence type="ECO:0000256" key="1">
    <source>
        <dbReference type="ARBA" id="ARBA00010364"/>
    </source>
</evidence>
<dbReference type="InterPro" id="IPR036591">
    <property type="entry name" value="YggU-like_sf"/>
</dbReference>
<name>A0A1F5ZQG4_9BACT</name>
<dbReference type="Gene3D" id="3.30.1200.10">
    <property type="entry name" value="YggU-like"/>
    <property type="match status" value="1"/>
</dbReference>
<gene>
    <name evidence="3" type="ORF">A2773_03980</name>
</gene>
<dbReference type="STRING" id="1798375.A2773_03980"/>
<dbReference type="Pfam" id="PF02594">
    <property type="entry name" value="DUF167"/>
    <property type="match status" value="1"/>
</dbReference>
<dbReference type="NCBIfam" id="TIGR00251">
    <property type="entry name" value="DUF167 family protein"/>
    <property type="match status" value="1"/>
</dbReference>
<dbReference type="Proteomes" id="UP000177383">
    <property type="component" value="Unassembled WGS sequence"/>
</dbReference>
<sequence length="73" mass="8219">MKVFVYVKTNAKESKVEKIDNTTYKISVKSPPIDGKANKEVEEVLADYLKLPKSKVYIVSGFKSKSKVVEIPL</sequence>
<protein>
    <recommendedName>
        <fullName evidence="2">UPF0235 protein A2773_03980</fullName>
    </recommendedName>
</protein>
<dbReference type="SMART" id="SM01152">
    <property type="entry name" value="DUF167"/>
    <property type="match status" value="1"/>
</dbReference>
<evidence type="ECO:0000256" key="2">
    <source>
        <dbReference type="HAMAP-Rule" id="MF_00634"/>
    </source>
</evidence>
<dbReference type="PANTHER" id="PTHR13420:SF7">
    <property type="entry name" value="UPF0235 PROTEIN C15ORF40"/>
    <property type="match status" value="1"/>
</dbReference>
<dbReference type="SUPFAM" id="SSF69786">
    <property type="entry name" value="YggU-like"/>
    <property type="match status" value="1"/>
</dbReference>
<dbReference type="GO" id="GO:0005737">
    <property type="term" value="C:cytoplasm"/>
    <property type="evidence" value="ECO:0007669"/>
    <property type="project" value="TreeGrafter"/>
</dbReference>
<dbReference type="PANTHER" id="PTHR13420">
    <property type="entry name" value="UPF0235 PROTEIN C15ORF40"/>
    <property type="match status" value="1"/>
</dbReference>
<dbReference type="InterPro" id="IPR003746">
    <property type="entry name" value="DUF167"/>
</dbReference>
<evidence type="ECO:0000313" key="4">
    <source>
        <dbReference type="Proteomes" id="UP000177383"/>
    </source>
</evidence>
<accession>A0A1F5ZQG4</accession>
<reference evidence="3 4" key="1">
    <citation type="journal article" date="2016" name="Nat. Commun.">
        <title>Thousands of microbial genomes shed light on interconnected biogeochemical processes in an aquifer system.</title>
        <authorList>
            <person name="Anantharaman K."/>
            <person name="Brown C.T."/>
            <person name="Hug L.A."/>
            <person name="Sharon I."/>
            <person name="Castelle C.J."/>
            <person name="Probst A.J."/>
            <person name="Thomas B.C."/>
            <person name="Singh A."/>
            <person name="Wilkins M.J."/>
            <person name="Karaoz U."/>
            <person name="Brodie E.L."/>
            <person name="Williams K.H."/>
            <person name="Hubbard S.S."/>
            <person name="Banfield J.F."/>
        </authorList>
    </citation>
    <scope>NUCLEOTIDE SEQUENCE [LARGE SCALE GENOMIC DNA]</scope>
</reference>
<dbReference type="HAMAP" id="MF_00634">
    <property type="entry name" value="UPF0235"/>
    <property type="match status" value="1"/>
</dbReference>
<dbReference type="EMBL" id="MFJE01000012">
    <property type="protein sequence ID" value="OGG14746.1"/>
    <property type="molecule type" value="Genomic_DNA"/>
</dbReference>